<organism evidence="2">
    <name type="scientific">marine sediment metagenome</name>
    <dbReference type="NCBI Taxonomy" id="412755"/>
    <lineage>
        <taxon>unclassified sequences</taxon>
        <taxon>metagenomes</taxon>
        <taxon>ecological metagenomes</taxon>
    </lineage>
</organism>
<sequence>MVIKQVKCKKIKKLLQLYLDNALTFGEKQMVEKHLKECSACRAELKSLSPIVKMIESLSEISPPPDFTENVMSKISQVKR</sequence>
<dbReference type="Gene3D" id="1.10.10.1320">
    <property type="entry name" value="Anti-sigma factor, zinc-finger domain"/>
    <property type="match status" value="1"/>
</dbReference>
<protein>
    <recommendedName>
        <fullName evidence="1">Putative zinc-finger domain-containing protein</fullName>
    </recommendedName>
</protein>
<reference evidence="2" key="1">
    <citation type="journal article" date="2014" name="Front. Microbiol.">
        <title>High frequency of phylogenetically diverse reductive dehalogenase-homologous genes in deep subseafloor sedimentary metagenomes.</title>
        <authorList>
            <person name="Kawai M."/>
            <person name="Futagami T."/>
            <person name="Toyoda A."/>
            <person name="Takaki Y."/>
            <person name="Nishi S."/>
            <person name="Hori S."/>
            <person name="Arai W."/>
            <person name="Tsubouchi T."/>
            <person name="Morono Y."/>
            <person name="Uchiyama I."/>
            <person name="Ito T."/>
            <person name="Fujiyama A."/>
            <person name="Inagaki F."/>
            <person name="Takami H."/>
        </authorList>
    </citation>
    <scope>NUCLEOTIDE SEQUENCE</scope>
    <source>
        <strain evidence="2">Expedition CK06-06</strain>
    </source>
</reference>
<gene>
    <name evidence="2" type="ORF">S03H2_65006</name>
</gene>
<dbReference type="Pfam" id="PF13490">
    <property type="entry name" value="zf-HC2"/>
    <property type="match status" value="1"/>
</dbReference>
<evidence type="ECO:0000259" key="1">
    <source>
        <dbReference type="Pfam" id="PF13490"/>
    </source>
</evidence>
<accession>X1INB7</accession>
<dbReference type="InterPro" id="IPR027383">
    <property type="entry name" value="Znf_put"/>
</dbReference>
<dbReference type="AlphaFoldDB" id="X1INB7"/>
<name>X1INB7_9ZZZZ</name>
<evidence type="ECO:0000313" key="2">
    <source>
        <dbReference type="EMBL" id="GAH83212.1"/>
    </source>
</evidence>
<proteinExistence type="predicted"/>
<comment type="caution">
    <text evidence="2">The sequence shown here is derived from an EMBL/GenBank/DDBJ whole genome shotgun (WGS) entry which is preliminary data.</text>
</comment>
<dbReference type="InterPro" id="IPR041916">
    <property type="entry name" value="Anti_sigma_zinc_sf"/>
</dbReference>
<dbReference type="EMBL" id="BARU01042286">
    <property type="protein sequence ID" value="GAH83212.1"/>
    <property type="molecule type" value="Genomic_DNA"/>
</dbReference>
<feature type="domain" description="Putative zinc-finger" evidence="1">
    <location>
        <begin position="8"/>
        <end position="42"/>
    </location>
</feature>